<feature type="domain" description="DUF6752" evidence="1">
    <location>
        <begin position="84"/>
        <end position="131"/>
    </location>
</feature>
<reference evidence="2 3" key="1">
    <citation type="journal article" date="2012" name="J. Bacteriol.">
        <title>Genome Sequence of Radiation-Resistant Modestobacter marinus Strain BC501, a Representative Actinobacterium That Thrives on Calcareous Stone Surfaces.</title>
        <authorList>
            <person name="Normand P."/>
            <person name="Gury J."/>
            <person name="Pujic P."/>
            <person name="Chouaia B."/>
            <person name="Crotti E."/>
            <person name="Brusetti L."/>
            <person name="Daffonchio D."/>
            <person name="Vacherie B."/>
            <person name="Barbe V."/>
            <person name="Medigue C."/>
            <person name="Calteau A."/>
            <person name="Ghodhbane-Gtari F."/>
            <person name="Essoussi I."/>
            <person name="Nouioui I."/>
            <person name="Abbassi-Ghozzi I."/>
            <person name="Gtari M."/>
        </authorList>
    </citation>
    <scope>NUCLEOTIDE SEQUENCE [LARGE SCALE GENOMIC DNA]</scope>
    <source>
        <strain evidence="3">BC 501</strain>
    </source>
</reference>
<accession>I4F391</accession>
<dbReference type="AlphaFoldDB" id="I4F391"/>
<dbReference type="Proteomes" id="UP000006461">
    <property type="component" value="Chromosome"/>
</dbReference>
<dbReference type="PATRIC" id="fig|477641.3.peg.4432"/>
<dbReference type="HOGENOM" id="CLU_1893836_0_0_11"/>
<evidence type="ECO:0000313" key="3">
    <source>
        <dbReference type="Proteomes" id="UP000006461"/>
    </source>
</evidence>
<dbReference type="Pfam" id="PF20537">
    <property type="entry name" value="DUF6752"/>
    <property type="match status" value="1"/>
</dbReference>
<gene>
    <name evidence="2" type="ordered locus">MODMU_4723</name>
</gene>
<evidence type="ECO:0000313" key="2">
    <source>
        <dbReference type="EMBL" id="CCH90104.1"/>
    </source>
</evidence>
<dbReference type="EMBL" id="FO203431">
    <property type="protein sequence ID" value="CCH90104.1"/>
    <property type="molecule type" value="Genomic_DNA"/>
</dbReference>
<organism evidence="2 3">
    <name type="scientific">Modestobacter italicus (strain DSM 44449 / CECT 9708 / BC 501)</name>
    <dbReference type="NCBI Taxonomy" id="2732864"/>
    <lineage>
        <taxon>Bacteria</taxon>
        <taxon>Bacillati</taxon>
        <taxon>Actinomycetota</taxon>
        <taxon>Actinomycetes</taxon>
        <taxon>Geodermatophilales</taxon>
        <taxon>Geodermatophilaceae</taxon>
        <taxon>Modestobacter</taxon>
    </lineage>
</organism>
<evidence type="ECO:0000259" key="1">
    <source>
        <dbReference type="Pfam" id="PF20537"/>
    </source>
</evidence>
<proteinExistence type="predicted"/>
<dbReference type="InterPro" id="IPR046640">
    <property type="entry name" value="DUF6752"/>
</dbReference>
<name>I4F391_MODI5</name>
<protein>
    <recommendedName>
        <fullName evidence="1">DUF6752 domain-containing protein</fullName>
    </recommendedName>
</protein>
<keyword evidence="3" id="KW-1185">Reference proteome</keyword>
<dbReference type="STRING" id="477641.MODMU_4723"/>
<sequence>MRQVRGRLRLGNRLRERVAPELDELVRSNAELRADRNRLFTELGQAFESVTAAHQGIADLQAEQRTLRERLDMTLRLAESAPPRLDVLEDGLHEARRLNLRVAELADVVAEVVLPLHDRDIDPAAIARLRADTL</sequence>
<dbReference type="KEGG" id="mmar:MODMU_4723"/>